<organism evidence="1 2">
    <name type="scientific">Alistipes putredinis</name>
    <dbReference type="NCBI Taxonomy" id="28117"/>
    <lineage>
        <taxon>Bacteria</taxon>
        <taxon>Pseudomonadati</taxon>
        <taxon>Bacteroidota</taxon>
        <taxon>Bacteroidia</taxon>
        <taxon>Bacteroidales</taxon>
        <taxon>Rikenellaceae</taxon>
        <taxon>Alistipes</taxon>
    </lineage>
</organism>
<proteinExistence type="predicted"/>
<dbReference type="AlphaFoldDB" id="A0A1Q6F385"/>
<sequence length="65" mass="7320">MDGIIGTMTANEAQIEGTGEKVNLFDYHVKADTILFQYVTPDGRDEVVKFPLAGFCENYLMQFVK</sequence>
<accession>A0A1Q6F385</accession>
<evidence type="ECO:0000313" key="2">
    <source>
        <dbReference type="Proteomes" id="UP000187417"/>
    </source>
</evidence>
<dbReference type="RefSeq" id="WP_217726716.1">
    <property type="nucleotide sequence ID" value="NZ_CAKVYA010000014.1"/>
</dbReference>
<name>A0A1Q6F385_9BACT</name>
<reference evidence="1 2" key="1">
    <citation type="journal article" date="2016" name="Nat. Biotechnol.">
        <title>Measurement of bacterial replication rates in microbial communities.</title>
        <authorList>
            <person name="Brown C.T."/>
            <person name="Olm M.R."/>
            <person name="Thomas B.C."/>
            <person name="Banfield J.F."/>
        </authorList>
    </citation>
    <scope>NUCLEOTIDE SEQUENCE [LARGE SCALE GENOMIC DNA]</scope>
    <source>
        <strain evidence="1">CAG:67_53_122</strain>
    </source>
</reference>
<gene>
    <name evidence="1" type="ORF">BHV66_09415</name>
</gene>
<comment type="caution">
    <text evidence="1">The sequence shown here is derived from an EMBL/GenBank/DDBJ whole genome shotgun (WGS) entry which is preliminary data.</text>
</comment>
<dbReference type="Proteomes" id="UP000187417">
    <property type="component" value="Unassembled WGS sequence"/>
</dbReference>
<evidence type="ECO:0000313" key="1">
    <source>
        <dbReference type="EMBL" id="OKY93341.1"/>
    </source>
</evidence>
<dbReference type="EMBL" id="MNQH01000038">
    <property type="protein sequence ID" value="OKY93341.1"/>
    <property type="molecule type" value="Genomic_DNA"/>
</dbReference>
<protein>
    <submittedName>
        <fullName evidence="1">Uncharacterized protein</fullName>
    </submittedName>
</protein>